<reference evidence="1" key="1">
    <citation type="submission" date="2014-11" db="EMBL/GenBank/DDBJ databases">
        <authorList>
            <person name="Amaro Gonzalez C."/>
        </authorList>
    </citation>
    <scope>NUCLEOTIDE SEQUENCE</scope>
</reference>
<accession>A0A0E9VCI3</accession>
<sequence>MTSFSLNLFLLNLIAYFT</sequence>
<protein>
    <submittedName>
        <fullName evidence="1">Uncharacterized protein</fullName>
    </submittedName>
</protein>
<organism evidence="1">
    <name type="scientific">Anguilla anguilla</name>
    <name type="common">European freshwater eel</name>
    <name type="synonym">Muraena anguilla</name>
    <dbReference type="NCBI Taxonomy" id="7936"/>
    <lineage>
        <taxon>Eukaryota</taxon>
        <taxon>Metazoa</taxon>
        <taxon>Chordata</taxon>
        <taxon>Craniata</taxon>
        <taxon>Vertebrata</taxon>
        <taxon>Euteleostomi</taxon>
        <taxon>Actinopterygii</taxon>
        <taxon>Neopterygii</taxon>
        <taxon>Teleostei</taxon>
        <taxon>Anguilliformes</taxon>
        <taxon>Anguillidae</taxon>
        <taxon>Anguilla</taxon>
    </lineage>
</organism>
<evidence type="ECO:0000313" key="1">
    <source>
        <dbReference type="EMBL" id="JAH75747.1"/>
    </source>
</evidence>
<proteinExistence type="predicted"/>
<name>A0A0E9VCI3_ANGAN</name>
<dbReference type="AlphaFoldDB" id="A0A0E9VCI3"/>
<reference evidence="1" key="2">
    <citation type="journal article" date="2015" name="Fish Shellfish Immunol.">
        <title>Early steps in the European eel (Anguilla anguilla)-Vibrio vulnificus interaction in the gills: Role of the RtxA13 toxin.</title>
        <authorList>
            <person name="Callol A."/>
            <person name="Pajuelo D."/>
            <person name="Ebbesson L."/>
            <person name="Teles M."/>
            <person name="MacKenzie S."/>
            <person name="Amaro C."/>
        </authorList>
    </citation>
    <scope>NUCLEOTIDE SEQUENCE</scope>
</reference>
<dbReference type="EMBL" id="GBXM01032830">
    <property type="protein sequence ID" value="JAH75747.1"/>
    <property type="molecule type" value="Transcribed_RNA"/>
</dbReference>